<dbReference type="Pfam" id="PF13529">
    <property type="entry name" value="Peptidase_C39_2"/>
    <property type="match status" value="1"/>
</dbReference>
<gene>
    <name evidence="2" type="ORF">A2803_02870</name>
</gene>
<evidence type="ECO:0000259" key="1">
    <source>
        <dbReference type="Pfam" id="PF13529"/>
    </source>
</evidence>
<sequence>MISKIKPVLILVTLFLVLFFSVSPSFAQEEKVIKVSGFSPTRSGSPLLNALGNPYVSPAGPSTGSNIIASFISSPERFGPGKTIECSVDFQAPTDYISSGSLVNVDGKLLVDVFFATNTTQPLTQEEITELKKFLLTGGVVYAHTTASGGDQYVPLFQELSIDISFGERQQESTPTPSSDPEDIYLTTNGPFGTVGPLIHGPFRSILASGVSVIAYSPNLGTNILVESQIGSGYLAVASSPLHVNVLAQGNNIRYFSNLVAIGCKDDNSIVLPVPSFKQGLEPYDGIDPVWEKQIYDDALNTLPNCGQTMADCACALTSATMVMRYFDVNLAPDASSINPEIINNFFKVNSVGFIGPNFRWSYAGNFSAEANSSLIGGGQTKLEQPVRLDYDLEDIKALIQGEKPVILKVNDGSHWVVVKGYDPDDDRLIINDPLYPDPPPGQHAYLDERYTPDTTGSMVVYETTNSDYRYLEFAAVSKNHLLVEDVNGNKTGYDAETGQIVKQIPNSDYALDEYYGPPTDEGVYFLTIKLPSDGEFSLEIISQDGQPHPVQVYSSDIEGKLAGKTINPEVSGENYTFVYNEETAGEFVSAFIDAAIDINPLMKNNLLVPPNKKFPVPVAVLGSEAFDVAKVNQNSLTFGENGYEQSFDSCDDPWDINRDGEPDLVCNFIADELGLGVGDTEATLKGMYEGGIYFSATDLVWLLKPWFLF</sequence>
<organism evidence="2 3">
    <name type="scientific">Candidatus Woesebacteria bacterium RIFCSPHIGHO2_01_FULL_44_21</name>
    <dbReference type="NCBI Taxonomy" id="1802503"/>
    <lineage>
        <taxon>Bacteria</taxon>
        <taxon>Candidatus Woeseibacteriota</taxon>
    </lineage>
</organism>
<reference evidence="2 3" key="1">
    <citation type="journal article" date="2016" name="Nat. Commun.">
        <title>Thousands of microbial genomes shed light on interconnected biogeochemical processes in an aquifer system.</title>
        <authorList>
            <person name="Anantharaman K."/>
            <person name="Brown C.T."/>
            <person name="Hug L.A."/>
            <person name="Sharon I."/>
            <person name="Castelle C.J."/>
            <person name="Probst A.J."/>
            <person name="Thomas B.C."/>
            <person name="Singh A."/>
            <person name="Wilkins M.J."/>
            <person name="Karaoz U."/>
            <person name="Brodie E.L."/>
            <person name="Williams K.H."/>
            <person name="Hubbard S.S."/>
            <person name="Banfield J.F."/>
        </authorList>
    </citation>
    <scope>NUCLEOTIDE SEQUENCE [LARGE SCALE GENOMIC DNA]</scope>
</reference>
<dbReference type="AlphaFoldDB" id="A0A1F7YZ62"/>
<name>A0A1F7YZ62_9BACT</name>
<evidence type="ECO:0000313" key="3">
    <source>
        <dbReference type="Proteomes" id="UP000178870"/>
    </source>
</evidence>
<evidence type="ECO:0000313" key="2">
    <source>
        <dbReference type="EMBL" id="OGM32008.1"/>
    </source>
</evidence>
<proteinExistence type="predicted"/>
<dbReference type="Proteomes" id="UP000178870">
    <property type="component" value="Unassembled WGS sequence"/>
</dbReference>
<dbReference type="EMBL" id="MGGP01000019">
    <property type="protein sequence ID" value="OGM32008.1"/>
    <property type="molecule type" value="Genomic_DNA"/>
</dbReference>
<feature type="domain" description="Peptidase C39-like" evidence="1">
    <location>
        <begin position="313"/>
        <end position="434"/>
    </location>
</feature>
<dbReference type="InterPro" id="IPR039564">
    <property type="entry name" value="Peptidase_C39-like"/>
</dbReference>
<protein>
    <recommendedName>
        <fullName evidence="1">Peptidase C39-like domain-containing protein</fullName>
    </recommendedName>
</protein>
<comment type="caution">
    <text evidence="2">The sequence shown here is derived from an EMBL/GenBank/DDBJ whole genome shotgun (WGS) entry which is preliminary data.</text>
</comment>
<dbReference type="Gene3D" id="3.90.70.10">
    <property type="entry name" value="Cysteine proteinases"/>
    <property type="match status" value="1"/>
</dbReference>
<accession>A0A1F7YZ62</accession>